<protein>
    <submittedName>
        <fullName evidence="1">Uncharacterized protein</fullName>
    </submittedName>
</protein>
<evidence type="ECO:0000313" key="1">
    <source>
        <dbReference type="EMBL" id="KKN31709.1"/>
    </source>
</evidence>
<sequence length="97" mass="10713">MKLPKITKAEAAELTAQHTPDPLKPSHYPFKYTERSNTFMPNGMLITADGQILVDGINSGEVGHRLVKCVNFCEGGDNYELENILLLELLAAIRATK</sequence>
<name>A0A0F9PNE3_9ZZZZ</name>
<dbReference type="EMBL" id="LAZR01002308">
    <property type="protein sequence ID" value="KKN31709.1"/>
    <property type="molecule type" value="Genomic_DNA"/>
</dbReference>
<dbReference type="AlphaFoldDB" id="A0A0F9PNE3"/>
<proteinExistence type="predicted"/>
<gene>
    <name evidence="1" type="ORF">LCGC14_0821320</name>
</gene>
<accession>A0A0F9PNE3</accession>
<organism evidence="1">
    <name type="scientific">marine sediment metagenome</name>
    <dbReference type="NCBI Taxonomy" id="412755"/>
    <lineage>
        <taxon>unclassified sequences</taxon>
        <taxon>metagenomes</taxon>
        <taxon>ecological metagenomes</taxon>
    </lineage>
</organism>
<reference evidence="1" key="1">
    <citation type="journal article" date="2015" name="Nature">
        <title>Complex archaea that bridge the gap between prokaryotes and eukaryotes.</title>
        <authorList>
            <person name="Spang A."/>
            <person name="Saw J.H."/>
            <person name="Jorgensen S.L."/>
            <person name="Zaremba-Niedzwiedzka K."/>
            <person name="Martijn J."/>
            <person name="Lind A.E."/>
            <person name="van Eijk R."/>
            <person name="Schleper C."/>
            <person name="Guy L."/>
            <person name="Ettema T.J."/>
        </authorList>
    </citation>
    <scope>NUCLEOTIDE SEQUENCE</scope>
</reference>
<comment type="caution">
    <text evidence="1">The sequence shown here is derived from an EMBL/GenBank/DDBJ whole genome shotgun (WGS) entry which is preliminary data.</text>
</comment>